<dbReference type="PANTHER" id="PTHR48081:SF6">
    <property type="entry name" value="PEPTIDASE S9 PROLYL OLIGOPEPTIDASE CATALYTIC DOMAIN-CONTAINING PROTEIN"/>
    <property type="match status" value="1"/>
</dbReference>
<dbReference type="RefSeq" id="WP_205109083.1">
    <property type="nucleotide sequence ID" value="NZ_JACJJL010000009.1"/>
</dbReference>
<feature type="domain" description="SGNH hydrolase-type esterase" evidence="4">
    <location>
        <begin position="277"/>
        <end position="458"/>
    </location>
</feature>
<dbReference type="SUPFAM" id="SSF52266">
    <property type="entry name" value="SGNH hydrolase"/>
    <property type="match status" value="1"/>
</dbReference>
<keyword evidence="2" id="KW-0732">Signal</keyword>
<dbReference type="AlphaFoldDB" id="A0A939B4Y6"/>
<dbReference type="InterPro" id="IPR013830">
    <property type="entry name" value="SGNH_hydro"/>
</dbReference>
<feature type="domain" description="Alpha/beta hydrolase fold-3" evidence="3">
    <location>
        <begin position="55"/>
        <end position="242"/>
    </location>
</feature>
<organism evidence="5 6">
    <name type="scientific">Marseilla massiliensis</name>
    <dbReference type="NCBI Taxonomy" id="1841864"/>
    <lineage>
        <taxon>Bacteria</taxon>
        <taxon>Pseudomonadati</taxon>
        <taxon>Bacteroidota</taxon>
        <taxon>Bacteroidia</taxon>
        <taxon>Bacteroidales</taxon>
        <taxon>Prevotellaceae</taxon>
        <taxon>Marseilla</taxon>
    </lineage>
</organism>
<evidence type="ECO:0000259" key="3">
    <source>
        <dbReference type="Pfam" id="PF07859"/>
    </source>
</evidence>
<dbReference type="Pfam" id="PF07859">
    <property type="entry name" value="Abhydrolase_3"/>
    <property type="match status" value="1"/>
</dbReference>
<evidence type="ECO:0000313" key="5">
    <source>
        <dbReference type="EMBL" id="MBM6661512.1"/>
    </source>
</evidence>
<dbReference type="EMBL" id="JACJJL010000009">
    <property type="protein sequence ID" value="MBM6661512.1"/>
    <property type="molecule type" value="Genomic_DNA"/>
</dbReference>
<dbReference type="InterPro" id="IPR013094">
    <property type="entry name" value="AB_hydrolase_3"/>
</dbReference>
<evidence type="ECO:0000313" key="6">
    <source>
        <dbReference type="Proteomes" id="UP000764045"/>
    </source>
</evidence>
<protein>
    <submittedName>
        <fullName evidence="5">Alpha/beta hydrolase fold domain-containing protein</fullName>
    </submittedName>
</protein>
<dbReference type="GO" id="GO:0046555">
    <property type="term" value="F:acetylxylan esterase activity"/>
    <property type="evidence" value="ECO:0007669"/>
    <property type="project" value="InterPro"/>
</dbReference>
<reference evidence="5 6" key="1">
    <citation type="journal article" date="2021" name="Sci. Rep.">
        <title>The distribution of antibiotic resistance genes in chicken gut microbiota commensals.</title>
        <authorList>
            <person name="Juricova H."/>
            <person name="Matiasovicova J."/>
            <person name="Kubasova T."/>
            <person name="Cejkova D."/>
            <person name="Rychlik I."/>
        </authorList>
    </citation>
    <scope>NUCLEOTIDE SEQUENCE [LARGE SCALE GENOMIC DNA]</scope>
    <source>
        <strain evidence="5 6">An819</strain>
    </source>
</reference>
<dbReference type="InterPro" id="IPR050300">
    <property type="entry name" value="GDXG_lipolytic_enzyme"/>
</dbReference>
<dbReference type="InterPro" id="IPR036514">
    <property type="entry name" value="SGNH_hydro_sf"/>
</dbReference>
<dbReference type="Gene3D" id="3.40.50.1820">
    <property type="entry name" value="alpha/beta hydrolase"/>
    <property type="match status" value="1"/>
</dbReference>
<dbReference type="Gene3D" id="3.40.50.1110">
    <property type="entry name" value="SGNH hydrolase"/>
    <property type="match status" value="1"/>
</dbReference>
<keyword evidence="1 5" id="KW-0378">Hydrolase</keyword>
<dbReference type="Pfam" id="PF13472">
    <property type="entry name" value="Lipase_GDSL_2"/>
    <property type="match status" value="1"/>
</dbReference>
<feature type="signal peptide" evidence="2">
    <location>
        <begin position="1"/>
        <end position="19"/>
    </location>
</feature>
<accession>A0A939B4Y6</accession>
<comment type="caution">
    <text evidence="5">The sequence shown here is derived from an EMBL/GenBank/DDBJ whole genome shotgun (WGS) entry which is preliminary data.</text>
</comment>
<dbReference type="Proteomes" id="UP000764045">
    <property type="component" value="Unassembled WGS sequence"/>
</dbReference>
<sequence length="472" mass="50689">MKKTLFLCAVAALGVAAQAQTARKLTVNLTPDGASNIQVFLPETPSGRAIVGCPGGGYSHLSMQNEGTDWAEYFNSQGIAYCVLTYRMPKGDRSLPMSDAQNAIRTVRDSAQAWKVNPYDVGIMGFSAGGHLASTTATHAPIDARPDFQILFYPVISMNERVTHKGSVVGFLGDGRADKALVDEFSNDKQVRRHQTPPAFIVMAGDDRAVPPLTNGLPYYTALRRAGIPAAMHIYPSGGHGFGFRSSFAYHNEMLGELSAWLKSLKAPDAGAKRVACVGNSITDGHGIDMADVQGYPAQLQRQLGSGYCVRNFGVSGRTLLNHGDRPYMKEKAWAEAKAFEPDIVVVKLGTNDSKPRNWDNYGKEFAADLQQMVDELKALPSKPAIYLCCPVASDTGSGKQDDNQIRDSVVVAGIMPVIKKVAKKNKLQVIDLHSLLDPKSDSMQRDGIHPTAKGAAAIAKAVAEAVVAGGR</sequence>
<keyword evidence="6" id="KW-1185">Reference proteome</keyword>
<dbReference type="InterPro" id="IPR050029">
    <property type="entry name" value="AxeA1"/>
</dbReference>
<evidence type="ECO:0000256" key="2">
    <source>
        <dbReference type="SAM" id="SignalP"/>
    </source>
</evidence>
<feature type="chain" id="PRO_5037439559" evidence="2">
    <location>
        <begin position="20"/>
        <end position="472"/>
    </location>
</feature>
<proteinExistence type="predicted"/>
<evidence type="ECO:0000256" key="1">
    <source>
        <dbReference type="ARBA" id="ARBA00022801"/>
    </source>
</evidence>
<dbReference type="PANTHER" id="PTHR48081">
    <property type="entry name" value="AB HYDROLASE SUPERFAMILY PROTEIN C4A8.06C"/>
    <property type="match status" value="1"/>
</dbReference>
<dbReference type="NCBIfam" id="NF042968">
    <property type="entry name" value="AcxylEst_AxeA1"/>
    <property type="match status" value="1"/>
</dbReference>
<dbReference type="SUPFAM" id="SSF53474">
    <property type="entry name" value="alpha/beta-Hydrolases"/>
    <property type="match status" value="1"/>
</dbReference>
<dbReference type="InterPro" id="IPR029058">
    <property type="entry name" value="AB_hydrolase_fold"/>
</dbReference>
<evidence type="ECO:0000259" key="4">
    <source>
        <dbReference type="Pfam" id="PF13472"/>
    </source>
</evidence>
<gene>
    <name evidence="5" type="ORF">H6B30_07055</name>
</gene>
<name>A0A939B4Y6_9BACT</name>